<keyword evidence="4" id="KW-1185">Reference proteome</keyword>
<reference evidence="2 3" key="1">
    <citation type="journal article" date="2010" name="Nature">
        <title>Genome sequencing and analysis of the model grass Brachypodium distachyon.</title>
        <authorList>
            <consortium name="International Brachypodium Initiative"/>
        </authorList>
    </citation>
    <scope>NUCLEOTIDE SEQUENCE [LARGE SCALE GENOMIC DNA]</scope>
    <source>
        <strain evidence="2 3">Bd21</strain>
    </source>
</reference>
<feature type="chain" id="PRO_5036043464" description="Secreted protein" evidence="1">
    <location>
        <begin position="22"/>
        <end position="175"/>
    </location>
</feature>
<organism evidence="2">
    <name type="scientific">Brachypodium distachyon</name>
    <name type="common">Purple false brome</name>
    <name type="synonym">Trachynia distachya</name>
    <dbReference type="NCBI Taxonomy" id="15368"/>
    <lineage>
        <taxon>Eukaryota</taxon>
        <taxon>Viridiplantae</taxon>
        <taxon>Streptophyta</taxon>
        <taxon>Embryophyta</taxon>
        <taxon>Tracheophyta</taxon>
        <taxon>Spermatophyta</taxon>
        <taxon>Magnoliopsida</taxon>
        <taxon>Liliopsida</taxon>
        <taxon>Poales</taxon>
        <taxon>Poaceae</taxon>
        <taxon>BOP clade</taxon>
        <taxon>Pooideae</taxon>
        <taxon>Stipodae</taxon>
        <taxon>Brachypodieae</taxon>
        <taxon>Brachypodium</taxon>
    </lineage>
</organism>
<evidence type="ECO:0000313" key="4">
    <source>
        <dbReference type="Proteomes" id="UP000008810"/>
    </source>
</evidence>
<evidence type="ECO:0000313" key="3">
    <source>
        <dbReference type="EnsemblPlants" id="PNT78185"/>
    </source>
</evidence>
<accession>A0A2K2DV83</accession>
<protein>
    <recommendedName>
        <fullName evidence="5">Secreted protein</fullName>
    </recommendedName>
</protein>
<dbReference type="AlphaFoldDB" id="A0A2K2DV83"/>
<evidence type="ECO:0000256" key="1">
    <source>
        <dbReference type="SAM" id="SignalP"/>
    </source>
</evidence>
<dbReference type="EnsemblPlants" id="PNT78185">
    <property type="protein sequence ID" value="PNT78185"/>
    <property type="gene ID" value="BRADI_1g75067v3"/>
</dbReference>
<sequence length="175" mass="19916">MATRLLITCSLLARMEHGAESEIDTNLSYMYLLPQVQLAYMVLLDGGLARRPCLTGRMMPCAPSSWTPRLEIESSRPCGWHGLYTPTSSSTPIRPSRLGAALPSMKWPKPCSRLTMALHIELLIFIFQVLDTHRHHPLRPELAAVPRWHGRTHRCRQCLRQLVRLRCQHAHSSSC</sequence>
<dbReference type="InParanoid" id="A0A2K2DV83"/>
<name>A0A2K2DV83_BRADI</name>
<feature type="signal peptide" evidence="1">
    <location>
        <begin position="1"/>
        <end position="21"/>
    </location>
</feature>
<dbReference type="Proteomes" id="UP000008810">
    <property type="component" value="Chromosome 1"/>
</dbReference>
<evidence type="ECO:0000313" key="2">
    <source>
        <dbReference type="EMBL" id="PNT78185.1"/>
    </source>
</evidence>
<proteinExistence type="predicted"/>
<keyword evidence="1" id="KW-0732">Signal</keyword>
<gene>
    <name evidence="2" type="ORF">BRADI_1g75067v3</name>
</gene>
<reference evidence="3" key="3">
    <citation type="submission" date="2018-08" db="UniProtKB">
        <authorList>
            <consortium name="EnsemblPlants"/>
        </authorList>
    </citation>
    <scope>IDENTIFICATION</scope>
    <source>
        <strain evidence="3">cv. Bd21</strain>
    </source>
</reference>
<evidence type="ECO:0008006" key="5">
    <source>
        <dbReference type="Google" id="ProtNLM"/>
    </source>
</evidence>
<dbReference type="Gramene" id="PNT78185">
    <property type="protein sequence ID" value="PNT78185"/>
    <property type="gene ID" value="BRADI_1g75067v3"/>
</dbReference>
<reference evidence="2" key="2">
    <citation type="submission" date="2017-06" db="EMBL/GenBank/DDBJ databases">
        <title>WGS assembly of Brachypodium distachyon.</title>
        <authorList>
            <consortium name="The International Brachypodium Initiative"/>
            <person name="Lucas S."/>
            <person name="Harmon-Smith M."/>
            <person name="Lail K."/>
            <person name="Tice H."/>
            <person name="Grimwood J."/>
            <person name="Bruce D."/>
            <person name="Barry K."/>
            <person name="Shu S."/>
            <person name="Lindquist E."/>
            <person name="Wang M."/>
            <person name="Pitluck S."/>
            <person name="Vogel J.P."/>
            <person name="Garvin D.F."/>
            <person name="Mockler T.C."/>
            <person name="Schmutz J."/>
            <person name="Rokhsar D."/>
            <person name="Bevan M.W."/>
        </authorList>
    </citation>
    <scope>NUCLEOTIDE SEQUENCE</scope>
    <source>
        <strain evidence="2">Bd21</strain>
    </source>
</reference>
<dbReference type="EMBL" id="CM000880">
    <property type="protein sequence ID" value="PNT78185.1"/>
    <property type="molecule type" value="Genomic_DNA"/>
</dbReference>